<sequence>MFHAFISACKLGLFDLHWPYFWHACIFCVCKQLFCLRCGRVRLSSFNIPFSVSVSLHIWLMGV</sequence>
<organism evidence="2 3">
    <name type="scientific">Saponaria officinalis</name>
    <name type="common">Common soapwort</name>
    <name type="synonym">Lychnis saponaria</name>
    <dbReference type="NCBI Taxonomy" id="3572"/>
    <lineage>
        <taxon>Eukaryota</taxon>
        <taxon>Viridiplantae</taxon>
        <taxon>Streptophyta</taxon>
        <taxon>Embryophyta</taxon>
        <taxon>Tracheophyta</taxon>
        <taxon>Spermatophyta</taxon>
        <taxon>Magnoliopsida</taxon>
        <taxon>eudicotyledons</taxon>
        <taxon>Gunneridae</taxon>
        <taxon>Pentapetalae</taxon>
        <taxon>Caryophyllales</taxon>
        <taxon>Caryophyllaceae</taxon>
        <taxon>Caryophylleae</taxon>
        <taxon>Saponaria</taxon>
    </lineage>
</organism>
<reference evidence="2" key="1">
    <citation type="submission" date="2024-03" db="EMBL/GenBank/DDBJ databases">
        <title>WGS assembly of Saponaria officinalis var. Norfolk2.</title>
        <authorList>
            <person name="Jenkins J."/>
            <person name="Shu S."/>
            <person name="Grimwood J."/>
            <person name="Barry K."/>
            <person name="Goodstein D."/>
            <person name="Schmutz J."/>
            <person name="Leebens-Mack J."/>
            <person name="Osbourn A."/>
        </authorList>
    </citation>
    <scope>NUCLEOTIDE SEQUENCE [LARGE SCALE GENOMIC DNA]</scope>
    <source>
        <strain evidence="2">JIC</strain>
    </source>
</reference>
<name>A0AAW1M994_SAPOF</name>
<feature type="chain" id="PRO_5043990857" evidence="1">
    <location>
        <begin position="25"/>
        <end position="63"/>
    </location>
</feature>
<dbReference type="EMBL" id="JBDFQZ010000003">
    <property type="protein sequence ID" value="KAK9742109.1"/>
    <property type="molecule type" value="Genomic_DNA"/>
</dbReference>
<keyword evidence="1" id="KW-0732">Signal</keyword>
<protein>
    <submittedName>
        <fullName evidence="2">Uncharacterized protein</fullName>
    </submittedName>
</protein>
<comment type="caution">
    <text evidence="2">The sequence shown here is derived from an EMBL/GenBank/DDBJ whole genome shotgun (WGS) entry which is preliminary data.</text>
</comment>
<keyword evidence="3" id="KW-1185">Reference proteome</keyword>
<evidence type="ECO:0000256" key="1">
    <source>
        <dbReference type="SAM" id="SignalP"/>
    </source>
</evidence>
<feature type="signal peptide" evidence="1">
    <location>
        <begin position="1"/>
        <end position="24"/>
    </location>
</feature>
<dbReference type="Proteomes" id="UP001443914">
    <property type="component" value="Unassembled WGS sequence"/>
</dbReference>
<gene>
    <name evidence="2" type="ORF">RND81_03G149000</name>
</gene>
<accession>A0AAW1M994</accession>
<proteinExistence type="predicted"/>
<evidence type="ECO:0000313" key="3">
    <source>
        <dbReference type="Proteomes" id="UP001443914"/>
    </source>
</evidence>
<evidence type="ECO:0000313" key="2">
    <source>
        <dbReference type="EMBL" id="KAK9742109.1"/>
    </source>
</evidence>
<dbReference type="AlphaFoldDB" id="A0AAW1M994"/>